<keyword evidence="3 7" id="KW-0732">Signal</keyword>
<gene>
    <name evidence="9" type="ORF">GCM10009668_29720</name>
</gene>
<proteinExistence type="predicted"/>
<feature type="chain" id="PRO_5046804650" description="Gram-positive cocci surface proteins LPxTG domain-containing protein" evidence="7">
    <location>
        <begin position="18"/>
        <end position="414"/>
    </location>
</feature>
<accession>A0ABN1TXL4</accession>
<feature type="transmembrane region" description="Helical" evidence="6">
    <location>
        <begin position="386"/>
        <end position="406"/>
    </location>
</feature>
<keyword evidence="6" id="KW-0812">Transmembrane</keyword>
<feature type="signal peptide" evidence="7">
    <location>
        <begin position="1"/>
        <end position="17"/>
    </location>
</feature>
<evidence type="ECO:0000313" key="9">
    <source>
        <dbReference type="EMBL" id="GAA1107728.1"/>
    </source>
</evidence>
<keyword evidence="4" id="KW-0572">Peptidoglycan-anchor</keyword>
<feature type="domain" description="Gram-positive cocci surface proteins LPxTG" evidence="8">
    <location>
        <begin position="379"/>
        <end position="414"/>
    </location>
</feature>
<dbReference type="NCBIfam" id="TIGR01167">
    <property type="entry name" value="LPXTG_anchor"/>
    <property type="match status" value="1"/>
</dbReference>
<feature type="region of interest" description="Disordered" evidence="5">
    <location>
        <begin position="347"/>
        <end position="367"/>
    </location>
</feature>
<evidence type="ECO:0000256" key="6">
    <source>
        <dbReference type="SAM" id="Phobius"/>
    </source>
</evidence>
<feature type="compositionally biased region" description="Acidic residues" evidence="5">
    <location>
        <begin position="347"/>
        <end position="357"/>
    </location>
</feature>
<comment type="caution">
    <text evidence="9">The sequence shown here is derived from an EMBL/GenBank/DDBJ whole genome shotgun (WGS) entry which is preliminary data.</text>
</comment>
<dbReference type="EMBL" id="BAAALG010000011">
    <property type="protein sequence ID" value="GAA1107728.1"/>
    <property type="molecule type" value="Genomic_DNA"/>
</dbReference>
<dbReference type="InterPro" id="IPR019931">
    <property type="entry name" value="LPXTG_anchor"/>
</dbReference>
<reference evidence="9 10" key="1">
    <citation type="journal article" date="2019" name="Int. J. Syst. Evol. Microbiol.">
        <title>The Global Catalogue of Microorganisms (GCM) 10K type strain sequencing project: providing services to taxonomists for standard genome sequencing and annotation.</title>
        <authorList>
            <consortium name="The Broad Institute Genomics Platform"/>
            <consortium name="The Broad Institute Genome Sequencing Center for Infectious Disease"/>
            <person name="Wu L."/>
            <person name="Ma J."/>
        </authorList>
    </citation>
    <scope>NUCLEOTIDE SEQUENCE [LARGE SCALE GENOMIC DNA]</scope>
    <source>
        <strain evidence="9 10">JCM 13008</strain>
    </source>
</reference>
<keyword evidence="1" id="KW-0134">Cell wall</keyword>
<evidence type="ECO:0000256" key="3">
    <source>
        <dbReference type="ARBA" id="ARBA00022729"/>
    </source>
</evidence>
<feature type="compositionally biased region" description="Basic and acidic residues" evidence="5">
    <location>
        <begin position="358"/>
        <end position="367"/>
    </location>
</feature>
<evidence type="ECO:0000313" key="10">
    <source>
        <dbReference type="Proteomes" id="UP001501581"/>
    </source>
</evidence>
<dbReference type="PROSITE" id="PS50847">
    <property type="entry name" value="GRAM_POS_ANCHORING"/>
    <property type="match status" value="1"/>
</dbReference>
<keyword evidence="10" id="KW-1185">Reference proteome</keyword>
<keyword evidence="2" id="KW-0964">Secreted</keyword>
<evidence type="ECO:0000256" key="7">
    <source>
        <dbReference type="SAM" id="SignalP"/>
    </source>
</evidence>
<evidence type="ECO:0000256" key="1">
    <source>
        <dbReference type="ARBA" id="ARBA00022512"/>
    </source>
</evidence>
<organism evidence="9 10">
    <name type="scientific">Nocardioides dubius</name>
    <dbReference type="NCBI Taxonomy" id="317019"/>
    <lineage>
        <taxon>Bacteria</taxon>
        <taxon>Bacillati</taxon>
        <taxon>Actinomycetota</taxon>
        <taxon>Actinomycetes</taxon>
        <taxon>Propionibacteriales</taxon>
        <taxon>Nocardioidaceae</taxon>
        <taxon>Nocardioides</taxon>
    </lineage>
</organism>
<keyword evidence="6" id="KW-0472">Membrane</keyword>
<evidence type="ECO:0000259" key="8">
    <source>
        <dbReference type="PROSITE" id="PS50847"/>
    </source>
</evidence>
<evidence type="ECO:0000256" key="5">
    <source>
        <dbReference type="SAM" id="MobiDB-lite"/>
    </source>
</evidence>
<keyword evidence="6" id="KW-1133">Transmembrane helix</keyword>
<name>A0ABN1TXL4_9ACTN</name>
<evidence type="ECO:0000256" key="4">
    <source>
        <dbReference type="ARBA" id="ARBA00023088"/>
    </source>
</evidence>
<evidence type="ECO:0000256" key="2">
    <source>
        <dbReference type="ARBA" id="ARBA00022525"/>
    </source>
</evidence>
<protein>
    <recommendedName>
        <fullName evidence="8">Gram-positive cocci surface proteins LPxTG domain-containing protein</fullName>
    </recommendedName>
</protein>
<dbReference type="Proteomes" id="UP001501581">
    <property type="component" value="Unassembled WGS sequence"/>
</dbReference>
<sequence>MFVAMMSAVLIATPAHAHHTTVTGSVACGTGGAWVITWRVENWDGAGTATVTGSSRVVVPTGTTIGNGAAKTFTETVTSAATISLGVDARWSNGATASNSGRVLASAFPTDCAPPDVEVTAAEPSVVDPTCAADGRLVVPADTAGLRYTQSPAGSGPGTYTVTATAKPGHILVGTRSWTLTVRPQLSGRECLTEVTPVAPSVQVIEGCGTYGSVTLPQTVGVRYELVEGDGREGAWKVVATALPGYVLTDGLVAVWSGDLGERTECPVVVTPVAPSATLVSACETPGSLSLAETEGIAYELVAGDGLSGLWEVVATALPGFVLAEDAVASWSGDLGAFKECGVLGEEEEAPGDDQETGGDKPKPAADVKGIQEERETVLPNTGASAALALTGGLSLLLLAAGTLLLRRRPTGLG</sequence>